<protein>
    <submittedName>
        <fullName evidence="3">Uncharacterized protein</fullName>
    </submittedName>
</protein>
<dbReference type="EMBL" id="JAPCWZ010000005">
    <property type="protein sequence ID" value="KAK8862849.1"/>
    <property type="molecule type" value="Genomic_DNA"/>
</dbReference>
<keyword evidence="2" id="KW-1133">Transmembrane helix</keyword>
<evidence type="ECO:0000313" key="3">
    <source>
        <dbReference type="EMBL" id="KAK8862849.1"/>
    </source>
</evidence>
<accession>A0ABR2IH67</accession>
<proteinExistence type="predicted"/>
<sequence length="790" mass="87868">MPGIDNGLASSFTHESSRYHEVPQVNDVDESGPCPVRPPRQHQSSSLTSSYSESTFACQSTGHGSSYGQDNLKEAEPRTEATPKRVLRTGWLRFIQSWLVHTPAVLSTVAIVYIGSTQQFWFPEQGPSFIGGIQASPSTIINLLQVAAKIHEIMMVLSLSAIMLAIYRRRLIGDGVRLGFLTAGYRVGDLKYLLSSSFWSQGSNKPWEILLCGFLVFATVMSATVGPASAVLLTPSLDWFEFTRDTAFSNMGSPLTYNYKRGRVWRRLLMANSTDAAKPALCRTPWGLYAADCPAKGFREMNQWAKEWRATNLTTPILFHAIASDIGRRLETKIDEQQLVALSTTPSEFLLNSIGLFQNFIAAVDIGAVSGSPWLGKLRYRLNTTGSAVQANTPSEELFQPQVQSKCQIYEYSAYMSNTKIHYPTEGLDCMGDNECERRCASPHRIQQKITKYFVVADNSSVVYLSGQIGHWSDGDHRQENKVYLCSLVASWMPANYTFDPVKSNVLNSTLWSDQDIENTGRNKSTAGIVVKFTNSWLELLNPWIDKKERQVQWTALDALTNHFKDMVNDPEDSVEEKYNKAAKEISLAKVVGVYLTEALARTSSLGDTLVKLKKDDKTISYAKLDFQRHEYLQNITVINKTHLEDKITGKVFRGNLEAYDKAYSERALPIALVAERYGYGTGQPRKTLHFAQAMLAIYLGAVCLYAAAMAAGHGLELYRGARGRRVLSVVAWSDLQDLLLLALKTPAPRDGGPDGVGAGAKSNDVWKKVVRVRADDRNHVQIVMDDGEA</sequence>
<keyword evidence="2" id="KW-0812">Transmembrane</keyword>
<dbReference type="Proteomes" id="UP001390339">
    <property type="component" value="Unassembled WGS sequence"/>
</dbReference>
<keyword evidence="4" id="KW-1185">Reference proteome</keyword>
<gene>
    <name evidence="3" type="ORF">PGQ11_009084</name>
</gene>
<keyword evidence="2" id="KW-0472">Membrane</keyword>
<feature type="compositionally biased region" description="Low complexity" evidence="1">
    <location>
        <begin position="44"/>
        <end position="54"/>
    </location>
</feature>
<feature type="compositionally biased region" description="Polar residues" evidence="1">
    <location>
        <begin position="55"/>
        <end position="69"/>
    </location>
</feature>
<evidence type="ECO:0000313" key="4">
    <source>
        <dbReference type="Proteomes" id="UP001390339"/>
    </source>
</evidence>
<comment type="caution">
    <text evidence="3">The sequence shown here is derived from an EMBL/GenBank/DDBJ whole genome shotgun (WGS) entry which is preliminary data.</text>
</comment>
<organism evidence="3 4">
    <name type="scientific">Apiospora arundinis</name>
    <dbReference type="NCBI Taxonomy" id="335852"/>
    <lineage>
        <taxon>Eukaryota</taxon>
        <taxon>Fungi</taxon>
        <taxon>Dikarya</taxon>
        <taxon>Ascomycota</taxon>
        <taxon>Pezizomycotina</taxon>
        <taxon>Sordariomycetes</taxon>
        <taxon>Xylariomycetidae</taxon>
        <taxon>Amphisphaeriales</taxon>
        <taxon>Apiosporaceae</taxon>
        <taxon>Apiospora</taxon>
    </lineage>
</organism>
<feature type="region of interest" description="Disordered" evidence="1">
    <location>
        <begin position="1"/>
        <end position="81"/>
    </location>
</feature>
<reference evidence="3 4" key="1">
    <citation type="journal article" date="2024" name="IMA Fungus">
        <title>Apiospora arundinis, a panoply of carbohydrate-active enzymes and secondary metabolites.</title>
        <authorList>
            <person name="Sorensen T."/>
            <person name="Petersen C."/>
            <person name="Muurmann A.T."/>
            <person name="Christiansen J.V."/>
            <person name="Brundto M.L."/>
            <person name="Overgaard C.K."/>
            <person name="Boysen A.T."/>
            <person name="Wollenberg R.D."/>
            <person name="Larsen T.O."/>
            <person name="Sorensen J.L."/>
            <person name="Nielsen K.L."/>
            <person name="Sondergaard T.E."/>
        </authorList>
    </citation>
    <scope>NUCLEOTIDE SEQUENCE [LARGE SCALE GENOMIC DNA]</scope>
    <source>
        <strain evidence="3 4">AAU 773</strain>
    </source>
</reference>
<name>A0ABR2IH67_9PEZI</name>
<evidence type="ECO:0000256" key="2">
    <source>
        <dbReference type="SAM" id="Phobius"/>
    </source>
</evidence>
<feature type="compositionally biased region" description="Basic and acidic residues" evidence="1">
    <location>
        <begin position="71"/>
        <end position="81"/>
    </location>
</feature>
<evidence type="ECO:0000256" key="1">
    <source>
        <dbReference type="SAM" id="MobiDB-lite"/>
    </source>
</evidence>
<feature type="transmembrane region" description="Helical" evidence="2">
    <location>
        <begin position="694"/>
        <end position="716"/>
    </location>
</feature>